<keyword evidence="1" id="KW-0732">Signal</keyword>
<sequence>MSVSFRLFGAAPFAAIALMAATSATVAAPAAVDLVFYAPHFAKIENGSTVSYRFIRKNEDPKGAPSFEDEINVKVGPKGAEDSLQVDLFTGARAATLPNMSKTGNPVIVAVMEQDVKDMQKALGGSPFYFRNRLREALSAQQPAEPTKIEFGGKTVDAWKVSFKPFENDEQNKGKLREYAGRSYELTFSDAVPGGLYALKAVTPKADGGELVSEELVVNADVSKVSAEPAGGAAK</sequence>
<comment type="caution">
    <text evidence="2">The sequence shown here is derived from an EMBL/GenBank/DDBJ whole genome shotgun (WGS) entry which is preliminary data.</text>
</comment>
<evidence type="ECO:0000313" key="3">
    <source>
        <dbReference type="Proteomes" id="UP000249577"/>
    </source>
</evidence>
<dbReference type="EMBL" id="QFPN01000011">
    <property type="protein sequence ID" value="PZQ11610.1"/>
    <property type="molecule type" value="Genomic_DNA"/>
</dbReference>
<reference evidence="2 3" key="1">
    <citation type="submission" date="2017-08" db="EMBL/GenBank/DDBJ databases">
        <title>Infants hospitalized years apart are colonized by the same room-sourced microbial strains.</title>
        <authorList>
            <person name="Brooks B."/>
            <person name="Olm M.R."/>
            <person name="Firek B.A."/>
            <person name="Baker R."/>
            <person name="Thomas B.C."/>
            <person name="Morowitz M.J."/>
            <person name="Banfield J.F."/>
        </authorList>
    </citation>
    <scope>NUCLEOTIDE SEQUENCE [LARGE SCALE GENOMIC DNA]</scope>
    <source>
        <strain evidence="2">S2_005_003_R2_43</strain>
    </source>
</reference>
<dbReference type="Proteomes" id="UP000249577">
    <property type="component" value="Unassembled WGS sequence"/>
</dbReference>
<proteinExistence type="predicted"/>
<evidence type="ECO:0000256" key="1">
    <source>
        <dbReference type="SAM" id="SignalP"/>
    </source>
</evidence>
<evidence type="ECO:0000313" key="2">
    <source>
        <dbReference type="EMBL" id="PZQ11610.1"/>
    </source>
</evidence>
<protein>
    <submittedName>
        <fullName evidence="2">Uncharacterized protein</fullName>
    </submittedName>
</protein>
<dbReference type="AlphaFoldDB" id="A0A2W5MDY6"/>
<accession>A0A2W5MDY6</accession>
<name>A0A2W5MDY6_ANCNO</name>
<feature type="chain" id="PRO_5016111271" evidence="1">
    <location>
        <begin position="28"/>
        <end position="235"/>
    </location>
</feature>
<organism evidence="2 3">
    <name type="scientific">Ancylobacter novellus</name>
    <name type="common">Thiobacillus novellus</name>
    <dbReference type="NCBI Taxonomy" id="921"/>
    <lineage>
        <taxon>Bacteria</taxon>
        <taxon>Pseudomonadati</taxon>
        <taxon>Pseudomonadota</taxon>
        <taxon>Alphaproteobacteria</taxon>
        <taxon>Hyphomicrobiales</taxon>
        <taxon>Xanthobacteraceae</taxon>
        <taxon>Ancylobacter</taxon>
    </lineage>
</organism>
<gene>
    <name evidence="2" type="ORF">DI565_17890</name>
</gene>
<feature type="signal peptide" evidence="1">
    <location>
        <begin position="1"/>
        <end position="27"/>
    </location>
</feature>